<feature type="domain" description="ABC transmembrane type-1" evidence="8">
    <location>
        <begin position="73"/>
        <end position="277"/>
    </location>
</feature>
<dbReference type="Pfam" id="PF00528">
    <property type="entry name" value="BPD_transp_1"/>
    <property type="match status" value="1"/>
</dbReference>
<evidence type="ECO:0000256" key="1">
    <source>
        <dbReference type="ARBA" id="ARBA00004651"/>
    </source>
</evidence>
<evidence type="ECO:0000256" key="3">
    <source>
        <dbReference type="ARBA" id="ARBA00022475"/>
    </source>
</evidence>
<dbReference type="Proteomes" id="UP000317036">
    <property type="component" value="Unassembled WGS sequence"/>
</dbReference>
<keyword evidence="10" id="KW-1185">Reference proteome</keyword>
<dbReference type="EMBL" id="VNJI01000004">
    <property type="protein sequence ID" value="TVY11161.1"/>
    <property type="molecule type" value="Genomic_DNA"/>
</dbReference>
<evidence type="ECO:0000256" key="4">
    <source>
        <dbReference type="ARBA" id="ARBA00022692"/>
    </source>
</evidence>
<name>A0A559KGB3_9BACL</name>
<feature type="transmembrane region" description="Helical" evidence="7">
    <location>
        <begin position="258"/>
        <end position="277"/>
    </location>
</feature>
<protein>
    <submittedName>
        <fullName evidence="9">Carbohydrate ABC transporter permease</fullName>
    </submittedName>
</protein>
<proteinExistence type="inferred from homology"/>
<evidence type="ECO:0000259" key="8">
    <source>
        <dbReference type="PROSITE" id="PS50928"/>
    </source>
</evidence>
<feature type="transmembrane region" description="Helical" evidence="7">
    <location>
        <begin position="181"/>
        <end position="203"/>
    </location>
</feature>
<gene>
    <name evidence="9" type="ORF">FPZ49_04830</name>
</gene>
<organism evidence="9 10">
    <name type="scientific">Paenibacillus cremeus</name>
    <dbReference type="NCBI Taxonomy" id="2163881"/>
    <lineage>
        <taxon>Bacteria</taxon>
        <taxon>Bacillati</taxon>
        <taxon>Bacillota</taxon>
        <taxon>Bacilli</taxon>
        <taxon>Bacillales</taxon>
        <taxon>Paenibacillaceae</taxon>
        <taxon>Paenibacillus</taxon>
    </lineage>
</organism>
<keyword evidence="4 7" id="KW-0812">Transmembrane</keyword>
<comment type="similarity">
    <text evidence="7">Belongs to the binding-protein-dependent transport system permease family.</text>
</comment>
<evidence type="ECO:0000256" key="6">
    <source>
        <dbReference type="ARBA" id="ARBA00023136"/>
    </source>
</evidence>
<feature type="transmembrane region" description="Helical" evidence="7">
    <location>
        <begin position="77"/>
        <end position="96"/>
    </location>
</feature>
<keyword evidence="5 7" id="KW-1133">Transmembrane helix</keyword>
<dbReference type="GO" id="GO:0005886">
    <property type="term" value="C:plasma membrane"/>
    <property type="evidence" value="ECO:0007669"/>
    <property type="project" value="UniProtKB-SubCell"/>
</dbReference>
<dbReference type="InterPro" id="IPR035906">
    <property type="entry name" value="MetI-like_sf"/>
</dbReference>
<dbReference type="RefSeq" id="WP_144843954.1">
    <property type="nucleotide sequence ID" value="NZ_VNJI01000004.1"/>
</dbReference>
<dbReference type="InterPro" id="IPR000515">
    <property type="entry name" value="MetI-like"/>
</dbReference>
<comment type="caution">
    <text evidence="9">The sequence shown here is derived from an EMBL/GenBank/DDBJ whole genome shotgun (WGS) entry which is preliminary data.</text>
</comment>
<keyword evidence="6 7" id="KW-0472">Membrane</keyword>
<dbReference type="PANTHER" id="PTHR43744:SF9">
    <property type="entry name" value="POLYGALACTURONAN_RHAMNOGALACTURONAN TRANSPORT SYSTEM PERMEASE PROTEIN YTCP"/>
    <property type="match status" value="1"/>
</dbReference>
<accession>A0A559KGB3</accession>
<dbReference type="SUPFAM" id="SSF161098">
    <property type="entry name" value="MetI-like"/>
    <property type="match status" value="1"/>
</dbReference>
<keyword evidence="2 7" id="KW-0813">Transport</keyword>
<evidence type="ECO:0000313" key="10">
    <source>
        <dbReference type="Proteomes" id="UP000317036"/>
    </source>
</evidence>
<keyword evidence="3" id="KW-1003">Cell membrane</keyword>
<feature type="transmembrane region" description="Helical" evidence="7">
    <location>
        <begin position="12"/>
        <end position="30"/>
    </location>
</feature>
<evidence type="ECO:0000313" key="9">
    <source>
        <dbReference type="EMBL" id="TVY11161.1"/>
    </source>
</evidence>
<feature type="transmembrane region" description="Helical" evidence="7">
    <location>
        <begin position="108"/>
        <end position="127"/>
    </location>
</feature>
<sequence length="292" mass="32748">MMRSRSFGVFDTINIAFMLFMIFVTLYPLYYMGIISISSGESVSSGEVFWRPIEINLKAYQVIFNDPSIMRSYGNTIFYTAAGVLVNLVMTALCAYPLSHKHMYGRSALALFVVFTMFFDGGLIPRYMVVHALGMVNTIWAILIPTAINVFNMILMRTFFEEIPEALHESAIVDGAGEFKIFLKIVLPLSLPVMATMFLFYAVAHWNSFFPALIYLNEKKLYPMQIILRNIVIQGDMATQSAQLGAAEAGLAVMTENIKYACVFVAILPVLVIYPFVQKYFVQGAMLGSVKG</sequence>
<dbReference type="OrthoDB" id="9810086at2"/>
<dbReference type="GO" id="GO:0055085">
    <property type="term" value="P:transmembrane transport"/>
    <property type="evidence" value="ECO:0007669"/>
    <property type="project" value="InterPro"/>
</dbReference>
<dbReference type="CDD" id="cd06261">
    <property type="entry name" value="TM_PBP2"/>
    <property type="match status" value="1"/>
</dbReference>
<feature type="transmembrane region" description="Helical" evidence="7">
    <location>
        <begin position="139"/>
        <end position="160"/>
    </location>
</feature>
<reference evidence="9 10" key="1">
    <citation type="submission" date="2019-07" db="EMBL/GenBank/DDBJ databases">
        <authorList>
            <person name="Kim J."/>
        </authorList>
    </citation>
    <scope>NUCLEOTIDE SEQUENCE [LARGE SCALE GENOMIC DNA]</scope>
    <source>
        <strain evidence="9 10">JC52</strain>
    </source>
</reference>
<dbReference type="AlphaFoldDB" id="A0A559KGB3"/>
<comment type="subcellular location">
    <subcellularLocation>
        <location evidence="1 7">Cell membrane</location>
        <topology evidence="1 7">Multi-pass membrane protein</topology>
    </subcellularLocation>
</comment>
<evidence type="ECO:0000256" key="2">
    <source>
        <dbReference type="ARBA" id="ARBA00022448"/>
    </source>
</evidence>
<evidence type="ECO:0000256" key="7">
    <source>
        <dbReference type="RuleBase" id="RU363032"/>
    </source>
</evidence>
<dbReference type="PROSITE" id="PS50928">
    <property type="entry name" value="ABC_TM1"/>
    <property type="match status" value="1"/>
</dbReference>
<evidence type="ECO:0000256" key="5">
    <source>
        <dbReference type="ARBA" id="ARBA00022989"/>
    </source>
</evidence>
<dbReference type="PANTHER" id="PTHR43744">
    <property type="entry name" value="ABC TRANSPORTER PERMEASE PROTEIN MG189-RELATED-RELATED"/>
    <property type="match status" value="1"/>
</dbReference>
<dbReference type="Gene3D" id="1.10.3720.10">
    <property type="entry name" value="MetI-like"/>
    <property type="match status" value="1"/>
</dbReference>